<dbReference type="InterPro" id="IPR002677">
    <property type="entry name" value="Ribosomal_bL32"/>
</dbReference>
<evidence type="ECO:0000313" key="6">
    <source>
        <dbReference type="EMBL" id="GEQ19584.1"/>
    </source>
</evidence>
<dbReference type="Pfam" id="PF01783">
    <property type="entry name" value="Ribosomal_L32p"/>
    <property type="match status" value="1"/>
</dbReference>
<dbReference type="EMBL" id="CP040626">
    <property type="protein sequence ID" value="QMW90436.1"/>
    <property type="molecule type" value="Genomic_DNA"/>
</dbReference>
<dbReference type="Proteomes" id="UP000238081">
    <property type="component" value="Unassembled WGS sequence"/>
</dbReference>
<evidence type="ECO:0000313" key="8">
    <source>
        <dbReference type="EMBL" id="PPV13687.1"/>
    </source>
</evidence>
<dbReference type="InterPro" id="IPR011332">
    <property type="entry name" value="Ribosomal_zn-bd"/>
</dbReference>
<sequence length="60" mass="6712">MGCPARKQCSARTKKRRAQTFKASLPGIVECPQCHEMKLAHRVCKNCGFYKGKEVVASEN</sequence>
<dbReference type="OrthoDB" id="9812874at2"/>
<dbReference type="Proteomes" id="UP000515243">
    <property type="component" value="Chromosome 1"/>
</dbReference>
<dbReference type="NCBIfam" id="TIGR01031">
    <property type="entry name" value="rpmF_bact"/>
    <property type="match status" value="1"/>
</dbReference>
<dbReference type="GeneID" id="92943610"/>
<evidence type="ECO:0000313" key="12">
    <source>
        <dbReference type="Proteomes" id="UP000474042"/>
    </source>
</evidence>
<dbReference type="GO" id="GO:0015934">
    <property type="term" value="C:large ribosomal subunit"/>
    <property type="evidence" value="ECO:0007669"/>
    <property type="project" value="InterPro"/>
</dbReference>
<evidence type="ECO:0000313" key="7">
    <source>
        <dbReference type="EMBL" id="NAS16666.1"/>
    </source>
</evidence>
<protein>
    <recommendedName>
        <fullName evidence="4 5">Large ribosomal subunit protein bL32</fullName>
    </recommendedName>
</protein>
<reference evidence="9 13" key="2">
    <citation type="submission" date="2019-05" db="EMBL/GenBank/DDBJ databases">
        <authorList>
            <person name="Schori C."/>
            <person name="Ahrens C."/>
        </authorList>
    </citation>
    <scope>NUCLEOTIDE SEQUENCE [LARGE SCALE GENOMIC DNA]</scope>
    <source>
        <strain evidence="9 13">DSM 10702</strain>
    </source>
</reference>
<dbReference type="Proteomes" id="UP000474042">
    <property type="component" value="Unassembled WGS sequence"/>
</dbReference>
<dbReference type="SUPFAM" id="SSF57829">
    <property type="entry name" value="Zn-binding ribosomal proteins"/>
    <property type="match status" value="1"/>
</dbReference>
<dbReference type="PANTHER" id="PTHR35534:SF2">
    <property type="entry name" value="LARGE RIBOSOMAL SUBUNIT PROTEIN BL32"/>
    <property type="match status" value="1"/>
</dbReference>
<dbReference type="Proteomes" id="UP000321089">
    <property type="component" value="Unassembled WGS sequence"/>
</dbReference>
<evidence type="ECO:0000313" key="10">
    <source>
        <dbReference type="Proteomes" id="UP000238081"/>
    </source>
</evidence>
<evidence type="ECO:0000256" key="4">
    <source>
        <dbReference type="ARBA" id="ARBA00035178"/>
    </source>
</evidence>
<comment type="similarity">
    <text evidence="1 5">Belongs to the bacterial ribosomal protein bL32 family.</text>
</comment>
<proteinExistence type="inferred from homology"/>
<reference evidence="8 10" key="1">
    <citation type="submission" date="2016-01" db="EMBL/GenBank/DDBJ databases">
        <title>Characterization of the Clostridium difficile lineages that are prevalent in Hong Kong and China.</title>
        <authorList>
            <person name="Kwok J.S.-L."/>
            <person name="Lam W.-Y."/>
            <person name="Ip M."/>
            <person name="Chan T.-F."/>
            <person name="Hawkey P.M."/>
            <person name="Tsui S.K.-W."/>
        </authorList>
    </citation>
    <scope>NUCLEOTIDE SEQUENCE [LARGE SCALE GENOMIC DNA]</scope>
    <source>
        <strain evidence="8 10">300064</strain>
    </source>
</reference>
<accession>A0A0A6Q0N5</accession>
<evidence type="ECO:0000313" key="9">
    <source>
        <dbReference type="EMBL" id="QMW90436.1"/>
    </source>
</evidence>
<dbReference type="EMBL" id="BKBC01000001">
    <property type="protein sequence ID" value="GEQ19584.1"/>
    <property type="molecule type" value="Genomic_DNA"/>
</dbReference>
<evidence type="ECO:0000256" key="2">
    <source>
        <dbReference type="ARBA" id="ARBA00022980"/>
    </source>
</evidence>
<dbReference type="InterPro" id="IPR044957">
    <property type="entry name" value="Ribosomal_bL32_bact"/>
</dbReference>
<dbReference type="EMBL" id="WOFV02000003">
    <property type="protein sequence ID" value="NAS16666.1"/>
    <property type="molecule type" value="Genomic_DNA"/>
</dbReference>
<keyword evidence="2 5" id="KW-0689">Ribosomal protein</keyword>
<dbReference type="GO" id="GO:0003735">
    <property type="term" value="F:structural constituent of ribosome"/>
    <property type="evidence" value="ECO:0007669"/>
    <property type="project" value="InterPro"/>
</dbReference>
<evidence type="ECO:0000256" key="1">
    <source>
        <dbReference type="ARBA" id="ARBA00008560"/>
    </source>
</evidence>
<dbReference type="AlphaFoldDB" id="A0A0A6Q0N5"/>
<reference evidence="7 12" key="4">
    <citation type="submission" date="2020-01" db="EMBL/GenBank/DDBJ databases">
        <title>Genome sequence of a 1,3-propanediol producer, Clostridium butyricum S3.</title>
        <authorList>
            <person name="Zhou J."/>
        </authorList>
    </citation>
    <scope>NUCLEOTIDE SEQUENCE [LARGE SCALE GENOMIC DNA]</scope>
    <source>
        <strain evidence="7 12">S3</strain>
    </source>
</reference>
<evidence type="ECO:0000256" key="5">
    <source>
        <dbReference type="HAMAP-Rule" id="MF_00340"/>
    </source>
</evidence>
<evidence type="ECO:0000313" key="13">
    <source>
        <dbReference type="Proteomes" id="UP000515243"/>
    </source>
</evidence>
<reference evidence="6 11" key="3">
    <citation type="submission" date="2019-07" db="EMBL/GenBank/DDBJ databases">
        <title>Whole genome shotgun sequence of Clostridium butyricum NBRC 3858.</title>
        <authorList>
            <person name="Hosoyama A."/>
            <person name="Uohara A."/>
            <person name="Ohji S."/>
            <person name="Ichikawa N."/>
        </authorList>
    </citation>
    <scope>NUCLEOTIDE SEQUENCE [LARGE SCALE GENOMIC DNA]</scope>
    <source>
        <strain evidence="6 11">NBRC 3858</strain>
    </source>
</reference>
<dbReference type="KEGG" id="cbut:ATN24_07470"/>
<dbReference type="EMBL" id="LRDH01000118">
    <property type="protein sequence ID" value="PPV13687.1"/>
    <property type="molecule type" value="Genomic_DNA"/>
</dbReference>
<evidence type="ECO:0000313" key="11">
    <source>
        <dbReference type="Proteomes" id="UP000321089"/>
    </source>
</evidence>
<dbReference type="PANTHER" id="PTHR35534">
    <property type="entry name" value="50S RIBOSOMAL PROTEIN L32"/>
    <property type="match status" value="1"/>
</dbReference>
<name>A0A0A6Q0N5_CLOBU</name>
<organism evidence="8 10">
    <name type="scientific">Clostridium butyricum</name>
    <dbReference type="NCBI Taxonomy" id="1492"/>
    <lineage>
        <taxon>Bacteria</taxon>
        <taxon>Bacillati</taxon>
        <taxon>Bacillota</taxon>
        <taxon>Clostridia</taxon>
        <taxon>Eubacteriales</taxon>
        <taxon>Clostridiaceae</taxon>
        <taxon>Clostridium</taxon>
    </lineage>
</organism>
<evidence type="ECO:0000256" key="3">
    <source>
        <dbReference type="ARBA" id="ARBA00023274"/>
    </source>
</evidence>
<gene>
    <name evidence="5 6" type="primary">rpmF</name>
    <name evidence="8" type="ORF">AWN73_03890</name>
    <name evidence="6" type="ORF">CBU02nite_00900</name>
    <name evidence="9" type="ORF">FF104_05560</name>
    <name evidence="7" type="ORF">GND98_001935</name>
</gene>
<dbReference type="HAMAP" id="MF_00340">
    <property type="entry name" value="Ribosomal_bL32"/>
    <property type="match status" value="1"/>
</dbReference>
<keyword evidence="3 5" id="KW-0687">Ribonucleoprotein</keyword>
<dbReference type="GO" id="GO:0006412">
    <property type="term" value="P:translation"/>
    <property type="evidence" value="ECO:0007669"/>
    <property type="project" value="UniProtKB-UniRule"/>
</dbReference>
<dbReference type="RefSeq" id="WP_002579601.1">
    <property type="nucleotide sequence ID" value="NZ_AP019716.1"/>
</dbReference>